<dbReference type="Pfam" id="PF07859">
    <property type="entry name" value="Abhydrolase_3"/>
    <property type="match status" value="1"/>
</dbReference>
<evidence type="ECO:0000313" key="3">
    <source>
        <dbReference type="EMBL" id="POI28330.1"/>
    </source>
</evidence>
<reference evidence="3 4" key="1">
    <citation type="submission" date="2018-01" db="EMBL/GenBank/DDBJ databases">
        <title>Comparison of the Chinese Bamboo Partridge and Red Junglefowl genome sequences highlights the importance of demography in genome evolution.</title>
        <authorList>
            <person name="Tiley G.P."/>
            <person name="Kimball R.T."/>
            <person name="Braun E.L."/>
            <person name="Burleigh J.G."/>
        </authorList>
    </citation>
    <scope>NUCLEOTIDE SEQUENCE [LARGE SCALE GENOMIC DNA]</scope>
    <source>
        <strain evidence="3">RTK389</strain>
        <tissue evidence="3">Blood</tissue>
    </source>
</reference>
<dbReference type="Proteomes" id="UP000237246">
    <property type="component" value="Unassembled WGS sequence"/>
</dbReference>
<feature type="transmembrane region" description="Helical" evidence="1">
    <location>
        <begin position="46"/>
        <end position="65"/>
    </location>
</feature>
<dbReference type="InterPro" id="IPR013094">
    <property type="entry name" value="AB_hydrolase_3"/>
</dbReference>
<gene>
    <name evidence="3" type="ORF">CIB84_007919</name>
</gene>
<evidence type="ECO:0000256" key="1">
    <source>
        <dbReference type="SAM" id="Phobius"/>
    </source>
</evidence>
<keyword evidence="1" id="KW-0812">Transmembrane</keyword>
<keyword evidence="1" id="KW-0472">Membrane</keyword>
<dbReference type="EMBL" id="PPHD01019820">
    <property type="protein sequence ID" value="POI28330.1"/>
    <property type="molecule type" value="Genomic_DNA"/>
</dbReference>
<evidence type="ECO:0000259" key="2">
    <source>
        <dbReference type="Pfam" id="PF07859"/>
    </source>
</evidence>
<name>A0A2P4SW57_BAMTH</name>
<sequence>MASIYKCLAGLGVILISPVVEPALFWGRLLCDLLHLELPPGIDQPLKLLFYHLLLITTMVLGKILETLGICSDLSLLRLAVDGIPPWRDSNLLIKDLEVDEVPLRIYQPKRPPAGKRRAILYFHGGAGTFGSIRAFERVCRYIAKNCDSVVVSV</sequence>
<proteinExistence type="predicted"/>
<dbReference type="Gene3D" id="3.40.50.1820">
    <property type="entry name" value="alpha/beta hydrolase"/>
    <property type="match status" value="1"/>
</dbReference>
<dbReference type="SUPFAM" id="SSF53474">
    <property type="entry name" value="alpha/beta-Hydrolases"/>
    <property type="match status" value="1"/>
</dbReference>
<feature type="domain" description="Alpha/beta hydrolase fold-3" evidence="2">
    <location>
        <begin position="120"/>
        <end position="154"/>
    </location>
</feature>
<dbReference type="InterPro" id="IPR029058">
    <property type="entry name" value="AB_hydrolase_fold"/>
</dbReference>
<comment type="caution">
    <text evidence="3">The sequence shown here is derived from an EMBL/GenBank/DDBJ whole genome shotgun (WGS) entry which is preliminary data.</text>
</comment>
<dbReference type="GO" id="GO:0016787">
    <property type="term" value="F:hydrolase activity"/>
    <property type="evidence" value="ECO:0007669"/>
    <property type="project" value="InterPro"/>
</dbReference>
<keyword evidence="1" id="KW-1133">Transmembrane helix</keyword>
<keyword evidence="4" id="KW-1185">Reference proteome</keyword>
<dbReference type="AlphaFoldDB" id="A0A2P4SW57"/>
<protein>
    <recommendedName>
        <fullName evidence="2">Alpha/beta hydrolase fold-3 domain-containing protein</fullName>
    </recommendedName>
</protein>
<accession>A0A2P4SW57</accession>
<evidence type="ECO:0000313" key="4">
    <source>
        <dbReference type="Proteomes" id="UP000237246"/>
    </source>
</evidence>
<dbReference type="OrthoDB" id="408631at2759"/>
<organism evidence="3 4">
    <name type="scientific">Bambusicola thoracicus</name>
    <name type="common">Chinese bamboo-partridge</name>
    <name type="synonym">Perdix thoracica</name>
    <dbReference type="NCBI Taxonomy" id="9083"/>
    <lineage>
        <taxon>Eukaryota</taxon>
        <taxon>Metazoa</taxon>
        <taxon>Chordata</taxon>
        <taxon>Craniata</taxon>
        <taxon>Vertebrata</taxon>
        <taxon>Euteleostomi</taxon>
        <taxon>Archelosauria</taxon>
        <taxon>Archosauria</taxon>
        <taxon>Dinosauria</taxon>
        <taxon>Saurischia</taxon>
        <taxon>Theropoda</taxon>
        <taxon>Coelurosauria</taxon>
        <taxon>Aves</taxon>
        <taxon>Neognathae</taxon>
        <taxon>Galloanserae</taxon>
        <taxon>Galliformes</taxon>
        <taxon>Phasianidae</taxon>
        <taxon>Perdicinae</taxon>
        <taxon>Bambusicola</taxon>
    </lineage>
</organism>
<feature type="non-terminal residue" evidence="3">
    <location>
        <position position="154"/>
    </location>
</feature>